<dbReference type="InterPro" id="IPR017871">
    <property type="entry name" value="ABC_transporter-like_CS"/>
</dbReference>
<dbReference type="KEGG" id="hjo:AY555_05720"/>
<feature type="coiled-coil region" evidence="4">
    <location>
        <begin position="558"/>
        <end position="592"/>
    </location>
</feature>
<dbReference type="Gene3D" id="3.40.50.300">
    <property type="entry name" value="P-loop containing nucleotide triphosphate hydrolases"/>
    <property type="match status" value="2"/>
</dbReference>
<keyword evidence="1" id="KW-0677">Repeat</keyword>
<dbReference type="InterPro" id="IPR003593">
    <property type="entry name" value="AAA+_ATPase"/>
</dbReference>
<dbReference type="EMBL" id="CP014525">
    <property type="protein sequence ID" value="AMW34760.1"/>
    <property type="molecule type" value="Genomic_DNA"/>
</dbReference>
<name>A0A143DDZ5_9PROT</name>
<dbReference type="Pfam" id="PF12848">
    <property type="entry name" value="ABC_tran_Xtn"/>
    <property type="match status" value="1"/>
</dbReference>
<dbReference type="PANTHER" id="PTHR19211:SF14">
    <property type="entry name" value="ATP-BINDING CASSETTE SUB-FAMILY F MEMBER 1"/>
    <property type="match status" value="1"/>
</dbReference>
<dbReference type="GO" id="GO:0016740">
    <property type="term" value="F:transferase activity"/>
    <property type="evidence" value="ECO:0007669"/>
    <property type="project" value="UniProtKB-KW"/>
</dbReference>
<dbReference type="CDD" id="cd03221">
    <property type="entry name" value="ABCF_EF-3"/>
    <property type="match status" value="2"/>
</dbReference>
<evidence type="ECO:0000259" key="6">
    <source>
        <dbReference type="PROSITE" id="PS50893"/>
    </source>
</evidence>
<dbReference type="FunFam" id="3.40.50.300:FF:000011">
    <property type="entry name" value="Putative ABC transporter ATP-binding component"/>
    <property type="match status" value="1"/>
</dbReference>
<dbReference type="InterPro" id="IPR032781">
    <property type="entry name" value="ABC_tran_Xtn"/>
</dbReference>
<evidence type="ECO:0000256" key="3">
    <source>
        <dbReference type="ARBA" id="ARBA00022840"/>
    </source>
</evidence>
<dbReference type="GO" id="GO:0016887">
    <property type="term" value="F:ATP hydrolysis activity"/>
    <property type="evidence" value="ECO:0007669"/>
    <property type="project" value="InterPro"/>
</dbReference>
<sequence>MLHLNSVLFRLGGRVLLDGASAHIPAGARVGLVGRNGTGKSTLIKLITGDLAPDGGEIRTRSRARIGYLRQEASESTGSLIDTVLAADTERSALLQRLEQDPPPGELADIHERLNAIDAHSAPARAARILSGLGFPATDHERPVQDYSGGWRMRVALAAVLFSRPDLLLLDEPTNHLDLEATLWLQGYLAQWPGTLVVISHDRDLLNQVPNRILHLENRTLTSYGGNYDTFEKTRREKLDLQVKGNAKLLEQRKKMEGFIARFRAKASKARQAQSRMKMLEKMDLPVSVVEERTIVLDFPDPEPLPPPMIAINDASVGYGGKTVLRDISLRLDMDDRIALLGANGNGKSTLAKLLTGRLDPMSGTVQRSSKLRIGYFAQHQTDELNPEDTPLGHMSRAMTPKGGSAPPESRVRAFLGRFGFGVDHATTRVAKLSGGEKARLLIALMCREQPHLIVLDEPTNHLDIDTRDSLMSALNAFGGAVVLIAHDTHLVEACADRLWLVADGQVQPFDGDMADYRQWLLDRARDDRRGSKAGNEDAADTPRTGTATNRREDRRLAAQIRARLAPLRQRVERCEQQVTRLNARRDDLEAKLADPTLYSGPDDKVAALRMELGAVGRDLQMAEDRWLKAVEELEEASAREQA</sequence>
<evidence type="ECO:0000256" key="4">
    <source>
        <dbReference type="SAM" id="Coils"/>
    </source>
</evidence>
<reference evidence="7 8" key="1">
    <citation type="submission" date="2016-02" db="EMBL/GenBank/DDBJ databases">
        <title>Complete Genome of H5569, the type strain of the newly described species Haematospirillium jordaniae.</title>
        <authorList>
            <person name="Nicholson A.C."/>
            <person name="Humrighouse B.W."/>
            <person name="Loparov V."/>
            <person name="McQuiston J.R."/>
        </authorList>
    </citation>
    <scope>NUCLEOTIDE SEQUENCE [LARGE SCALE GENOMIC DNA]</scope>
    <source>
        <strain evidence="7 8">H5569</strain>
    </source>
</reference>
<dbReference type="InterPro" id="IPR050611">
    <property type="entry name" value="ABCF"/>
</dbReference>
<keyword evidence="2" id="KW-0547">Nucleotide-binding</keyword>
<dbReference type="InterPro" id="IPR032524">
    <property type="entry name" value="ABC_tran_C"/>
</dbReference>
<dbReference type="InterPro" id="IPR003439">
    <property type="entry name" value="ABC_transporter-like_ATP-bd"/>
</dbReference>
<gene>
    <name evidence="7" type="ORF">AY555_05720</name>
</gene>
<dbReference type="PROSITE" id="PS00211">
    <property type="entry name" value="ABC_TRANSPORTER_1"/>
    <property type="match status" value="1"/>
</dbReference>
<dbReference type="PROSITE" id="PS50893">
    <property type="entry name" value="ABC_TRANSPORTER_2"/>
    <property type="match status" value="2"/>
</dbReference>
<dbReference type="InterPro" id="IPR027417">
    <property type="entry name" value="P-loop_NTPase"/>
</dbReference>
<dbReference type="Proteomes" id="UP000076066">
    <property type="component" value="Chromosome"/>
</dbReference>
<keyword evidence="7" id="KW-0808">Transferase</keyword>
<dbReference type="GO" id="GO:0003677">
    <property type="term" value="F:DNA binding"/>
    <property type="evidence" value="ECO:0007669"/>
    <property type="project" value="InterPro"/>
</dbReference>
<evidence type="ECO:0000256" key="2">
    <source>
        <dbReference type="ARBA" id="ARBA00022741"/>
    </source>
</evidence>
<dbReference type="RefSeq" id="WP_066134568.1">
    <property type="nucleotide sequence ID" value="NZ_CP014525.1"/>
</dbReference>
<proteinExistence type="predicted"/>
<protein>
    <submittedName>
        <fullName evidence="7">Glycosyl transferase family 1</fullName>
    </submittedName>
</protein>
<keyword evidence="3" id="KW-0067">ATP-binding</keyword>
<feature type="domain" description="ABC transporter" evidence="6">
    <location>
        <begin position="2"/>
        <end position="243"/>
    </location>
</feature>
<dbReference type="Gene3D" id="1.10.287.380">
    <property type="entry name" value="Valyl-tRNA synthetase, C-terminal domain"/>
    <property type="match status" value="1"/>
</dbReference>
<evidence type="ECO:0000256" key="1">
    <source>
        <dbReference type="ARBA" id="ARBA00022737"/>
    </source>
</evidence>
<feature type="domain" description="ABC transporter" evidence="6">
    <location>
        <begin position="310"/>
        <end position="529"/>
    </location>
</feature>
<organism evidence="7 8">
    <name type="scientific">Haematospirillum jordaniae</name>
    <dbReference type="NCBI Taxonomy" id="1549855"/>
    <lineage>
        <taxon>Bacteria</taxon>
        <taxon>Pseudomonadati</taxon>
        <taxon>Pseudomonadota</taxon>
        <taxon>Alphaproteobacteria</taxon>
        <taxon>Rhodospirillales</taxon>
        <taxon>Novispirillaceae</taxon>
        <taxon>Haematospirillum</taxon>
    </lineage>
</organism>
<feature type="region of interest" description="Disordered" evidence="5">
    <location>
        <begin position="528"/>
        <end position="552"/>
    </location>
</feature>
<evidence type="ECO:0000313" key="7">
    <source>
        <dbReference type="EMBL" id="AMW34760.1"/>
    </source>
</evidence>
<keyword evidence="8" id="KW-1185">Reference proteome</keyword>
<dbReference type="AlphaFoldDB" id="A0A143DDZ5"/>
<dbReference type="GeneID" id="53316651"/>
<dbReference type="SMART" id="SM00382">
    <property type="entry name" value="AAA"/>
    <property type="match status" value="2"/>
</dbReference>
<dbReference type="OrthoDB" id="9762369at2"/>
<dbReference type="InterPro" id="IPR037118">
    <property type="entry name" value="Val-tRNA_synth_C_sf"/>
</dbReference>
<dbReference type="Pfam" id="PF00005">
    <property type="entry name" value="ABC_tran"/>
    <property type="match status" value="2"/>
</dbReference>
<accession>A0A143DDZ5</accession>
<dbReference type="GO" id="GO:0005524">
    <property type="term" value="F:ATP binding"/>
    <property type="evidence" value="ECO:0007669"/>
    <property type="project" value="UniProtKB-KW"/>
</dbReference>
<evidence type="ECO:0000313" key="8">
    <source>
        <dbReference type="Proteomes" id="UP000076066"/>
    </source>
</evidence>
<dbReference type="SUPFAM" id="SSF52540">
    <property type="entry name" value="P-loop containing nucleoside triphosphate hydrolases"/>
    <property type="match status" value="2"/>
</dbReference>
<keyword evidence="4" id="KW-0175">Coiled coil</keyword>
<dbReference type="FunFam" id="3.40.50.300:FF:001092">
    <property type="entry name" value="ATP-binding cassette sub-family F member 2"/>
    <property type="match status" value="1"/>
</dbReference>
<dbReference type="Pfam" id="PF16326">
    <property type="entry name" value="ABC_tran_CTD"/>
    <property type="match status" value="1"/>
</dbReference>
<dbReference type="STRING" id="1549855.AY555_05720"/>
<evidence type="ECO:0000256" key="5">
    <source>
        <dbReference type="SAM" id="MobiDB-lite"/>
    </source>
</evidence>
<dbReference type="PANTHER" id="PTHR19211">
    <property type="entry name" value="ATP-BINDING TRANSPORT PROTEIN-RELATED"/>
    <property type="match status" value="1"/>
</dbReference>